<proteinExistence type="predicted"/>
<evidence type="ECO:0000259" key="6">
    <source>
        <dbReference type="PROSITE" id="PS50192"/>
    </source>
</evidence>
<keyword evidence="2" id="KW-0813">Transport</keyword>
<keyword evidence="5" id="KW-0812">Transmembrane</keyword>
<dbReference type="SUPFAM" id="SSF58038">
    <property type="entry name" value="SNARE fusion complex"/>
    <property type="match status" value="1"/>
</dbReference>
<keyword evidence="8" id="KW-1185">Reference proteome</keyword>
<evidence type="ECO:0000256" key="2">
    <source>
        <dbReference type="ARBA" id="ARBA00022927"/>
    </source>
</evidence>
<evidence type="ECO:0000313" key="7">
    <source>
        <dbReference type="EMBL" id="SHO77404.1"/>
    </source>
</evidence>
<comment type="subcellular location">
    <subcellularLocation>
        <location evidence="1">Golgi apparatus membrane</location>
        <topology evidence="1">Single-pass type IV membrane protein</topology>
    </subcellularLocation>
</comment>
<dbReference type="OrthoDB" id="546861at2759"/>
<dbReference type="CDD" id="cd21444">
    <property type="entry name" value="SNARE_NTD_Tlg1p-like"/>
    <property type="match status" value="1"/>
</dbReference>
<dbReference type="GO" id="GO:0015031">
    <property type="term" value="P:protein transport"/>
    <property type="evidence" value="ECO:0007669"/>
    <property type="project" value="UniProtKB-KW"/>
</dbReference>
<dbReference type="OMA" id="NDCCIGL"/>
<dbReference type="Proteomes" id="UP000186303">
    <property type="component" value="Chromosome 3"/>
</dbReference>
<dbReference type="GO" id="GO:0048193">
    <property type="term" value="P:Golgi vesicle transport"/>
    <property type="evidence" value="ECO:0007669"/>
    <property type="project" value="InterPro"/>
</dbReference>
<keyword evidence="2" id="KW-0653">Protein transport</keyword>
<feature type="domain" description="T-SNARE coiled-coil homology" evidence="6">
    <location>
        <begin position="211"/>
        <end position="273"/>
    </location>
</feature>
<evidence type="ECO:0000256" key="1">
    <source>
        <dbReference type="ARBA" id="ARBA00004409"/>
    </source>
</evidence>
<dbReference type="InterPro" id="IPR000727">
    <property type="entry name" value="T_SNARE_dom"/>
</dbReference>
<sequence length="303" mass="34140">MEKVVGPYLPHRFDHLKQWCSMQSAFGIVVPMVTQFYMDFILCTASRYTAKNSKKNGPRYPPHGWRSRCNTVAWPPSSSRASVPVGKARGVAPCVLDCMPRDPFHDYERDIRQALLKAENLASKASSDPNIKLALKSTIDGLKQDLQDVNEAIRIVEQSDASRFGIDSPELQRRHKFVRESETALRRLTFEPSASVTATSSSLAWEQEQQKILLANQDQALDTIGTSLYTLREQAHLIGQEANEHVLMLGDLDTDVDYAHTRLQGAIQRMDNLLARTDQRLGGWSVWILIAVLLLLLLILVLM</sequence>
<evidence type="ECO:0000256" key="4">
    <source>
        <dbReference type="SAM" id="Coils"/>
    </source>
</evidence>
<reference evidence="8" key="1">
    <citation type="journal article" date="2017" name="Nucleic Acids Res.">
        <title>Proteogenomics produces comprehensive and highly accurate protein-coding gene annotation in a complete genome assembly of Malassezia sympodialis.</title>
        <authorList>
            <person name="Zhu Y."/>
            <person name="Engstroem P.G."/>
            <person name="Tellgren-Roth C."/>
            <person name="Baudo C.D."/>
            <person name="Kennell J.C."/>
            <person name="Sun S."/>
            <person name="Billmyre R.B."/>
            <person name="Schroeder M.S."/>
            <person name="Andersson A."/>
            <person name="Holm T."/>
            <person name="Sigurgeirsson B."/>
            <person name="Wu G."/>
            <person name="Sankaranarayanan S.R."/>
            <person name="Siddharthan R."/>
            <person name="Sanyal K."/>
            <person name="Lundeberg J."/>
            <person name="Nystedt B."/>
            <person name="Boekhout T."/>
            <person name="Dawson T.L. Jr."/>
            <person name="Heitman J."/>
            <person name="Scheynius A."/>
            <person name="Lehtioe J."/>
        </authorList>
    </citation>
    <scope>NUCLEOTIDE SEQUENCE [LARGE SCALE GENOMIC DNA]</scope>
    <source>
        <strain evidence="8">ATCC 42132</strain>
    </source>
</reference>
<dbReference type="AlphaFoldDB" id="A0A1M8A5D7"/>
<evidence type="ECO:0000256" key="5">
    <source>
        <dbReference type="SAM" id="Phobius"/>
    </source>
</evidence>
<dbReference type="Gene3D" id="1.20.58.90">
    <property type="match status" value="1"/>
</dbReference>
<name>A0A1M8A5D7_MALS4</name>
<keyword evidence="5" id="KW-0472">Membrane</keyword>
<feature type="coiled-coil region" evidence="4">
    <location>
        <begin position="104"/>
        <end position="159"/>
    </location>
</feature>
<dbReference type="PROSITE" id="PS50192">
    <property type="entry name" value="T_SNARE"/>
    <property type="match status" value="1"/>
</dbReference>
<dbReference type="Gene3D" id="1.20.5.110">
    <property type="match status" value="1"/>
</dbReference>
<dbReference type="CDD" id="cd15851">
    <property type="entry name" value="SNARE_Syntaxin6"/>
    <property type="match status" value="1"/>
</dbReference>
<evidence type="ECO:0000313" key="8">
    <source>
        <dbReference type="Proteomes" id="UP000186303"/>
    </source>
</evidence>
<dbReference type="STRING" id="1230383.A0A1M8A5D7"/>
<dbReference type="SUPFAM" id="SSF47661">
    <property type="entry name" value="t-snare proteins"/>
    <property type="match status" value="1"/>
</dbReference>
<dbReference type="VEuPathDB" id="FungiDB:MSYG_1744"/>
<evidence type="ECO:0000256" key="3">
    <source>
        <dbReference type="ARBA" id="ARBA00023034"/>
    </source>
</evidence>
<dbReference type="InterPro" id="IPR010989">
    <property type="entry name" value="SNARE"/>
</dbReference>
<dbReference type="EMBL" id="LT671823">
    <property type="protein sequence ID" value="SHO77404.1"/>
    <property type="molecule type" value="Genomic_DNA"/>
</dbReference>
<keyword evidence="5" id="KW-1133">Transmembrane helix</keyword>
<dbReference type="InterPro" id="IPR015260">
    <property type="entry name" value="Syntaxin-6/10/61_N"/>
</dbReference>
<dbReference type="Pfam" id="PF09177">
    <property type="entry name" value="STX6_10_61_N"/>
    <property type="match status" value="1"/>
</dbReference>
<gene>
    <name evidence="7" type="ORF">MSYG_1744</name>
</gene>
<accession>A0A1M8A5D7</accession>
<keyword evidence="4" id="KW-0175">Coiled coil</keyword>
<feature type="transmembrane region" description="Helical" evidence="5">
    <location>
        <begin position="281"/>
        <end position="302"/>
    </location>
</feature>
<dbReference type="GO" id="GO:0000139">
    <property type="term" value="C:Golgi membrane"/>
    <property type="evidence" value="ECO:0007669"/>
    <property type="project" value="UniProtKB-SubCell"/>
</dbReference>
<protein>
    <recommendedName>
        <fullName evidence="6">t-SNARE coiled-coil homology domain-containing protein</fullName>
    </recommendedName>
</protein>
<organism evidence="7 8">
    <name type="scientific">Malassezia sympodialis (strain ATCC 42132)</name>
    <name type="common">Atopic eczema-associated yeast</name>
    <dbReference type="NCBI Taxonomy" id="1230383"/>
    <lineage>
        <taxon>Eukaryota</taxon>
        <taxon>Fungi</taxon>
        <taxon>Dikarya</taxon>
        <taxon>Basidiomycota</taxon>
        <taxon>Ustilaginomycotina</taxon>
        <taxon>Malasseziomycetes</taxon>
        <taxon>Malasseziales</taxon>
        <taxon>Malasseziaceae</taxon>
        <taxon>Malassezia</taxon>
    </lineage>
</organism>
<keyword evidence="3" id="KW-0333">Golgi apparatus</keyword>
<dbReference type="InterPro" id="IPR048036">
    <property type="entry name" value="Tlg1p-like_N"/>
</dbReference>